<dbReference type="Pfam" id="PF02785">
    <property type="entry name" value="Biotin_carb_C"/>
    <property type="match status" value="1"/>
</dbReference>
<reference evidence="17 18" key="1">
    <citation type="journal article" date="2018" name="Nat. Biotechnol.">
        <title>A standardized bacterial taxonomy based on genome phylogeny substantially revises the tree of life.</title>
        <authorList>
            <person name="Parks D.H."/>
            <person name="Chuvochina M."/>
            <person name="Waite D.W."/>
            <person name="Rinke C."/>
            <person name="Skarshewski A."/>
            <person name="Chaumeil P.A."/>
            <person name="Hugenholtz P."/>
        </authorList>
    </citation>
    <scope>NUCLEOTIDE SEQUENCE [LARGE SCALE GENOMIC DNA]</scope>
    <source>
        <strain evidence="17">UBA11306</strain>
    </source>
</reference>
<dbReference type="GO" id="GO:0046872">
    <property type="term" value="F:metal ion binding"/>
    <property type="evidence" value="ECO:0007669"/>
    <property type="project" value="UniProtKB-KW"/>
</dbReference>
<dbReference type="SUPFAM" id="SSF56059">
    <property type="entry name" value="Glutathione synthetase ATP-binding domain-like"/>
    <property type="match status" value="1"/>
</dbReference>
<evidence type="ECO:0000256" key="10">
    <source>
        <dbReference type="ARBA" id="ARBA00023211"/>
    </source>
</evidence>
<name>A0A3D4S472_9ENTE</name>
<keyword evidence="6" id="KW-0479">Metal-binding</keyword>
<comment type="function">
    <text evidence="1 14">This protein is a component of the acetyl coenzyme A carboxylase complex; first, biotin carboxylase catalyzes the carboxylation of the carrier protein and then the transcarboxylase transfers the carboxyl group to form malonyl-CoA.</text>
</comment>
<organism evidence="17 18">
    <name type="scientific">Bavariicoccus seileri</name>
    <dbReference type="NCBI Taxonomy" id="549685"/>
    <lineage>
        <taxon>Bacteria</taxon>
        <taxon>Bacillati</taxon>
        <taxon>Bacillota</taxon>
        <taxon>Bacilli</taxon>
        <taxon>Lactobacillales</taxon>
        <taxon>Enterococcaceae</taxon>
        <taxon>Bavariicoccus</taxon>
    </lineage>
</organism>
<dbReference type="STRING" id="1121105.GCA_000421665_00121"/>
<dbReference type="NCBIfam" id="TIGR00514">
    <property type="entry name" value="accC"/>
    <property type="match status" value="1"/>
</dbReference>
<evidence type="ECO:0000313" key="18">
    <source>
        <dbReference type="Proteomes" id="UP000262195"/>
    </source>
</evidence>
<dbReference type="FunFam" id="3.40.50.20:FF:000010">
    <property type="entry name" value="Propionyl-CoA carboxylase subunit alpha"/>
    <property type="match status" value="1"/>
</dbReference>
<dbReference type="EMBL" id="DQHO01000016">
    <property type="protein sequence ID" value="HCS93597.1"/>
    <property type="molecule type" value="Genomic_DNA"/>
</dbReference>
<dbReference type="GO" id="GO:0004075">
    <property type="term" value="F:biotin carboxylase activity"/>
    <property type="evidence" value="ECO:0007669"/>
    <property type="project" value="UniProtKB-EC"/>
</dbReference>
<comment type="subunit">
    <text evidence="3 14">Acetyl-CoA carboxylase is a heterohexamer of biotin carboxyl carrier protein, biotin carboxylase and the two subunits of carboxyl transferase in a 2:2 complex.</text>
</comment>
<protein>
    <recommendedName>
        <fullName evidence="4 14">Biotin carboxylase</fullName>
        <ecNumber evidence="4 14">6.3.4.14</ecNumber>
    </recommendedName>
    <alternativeName>
        <fullName evidence="14">Acetyl-coenzyme A carboxylase biotin carboxylase subunit A</fullName>
    </alternativeName>
</protein>
<keyword evidence="9" id="KW-0460">Magnesium</keyword>
<evidence type="ECO:0000256" key="4">
    <source>
        <dbReference type="ARBA" id="ARBA00013263"/>
    </source>
</evidence>
<dbReference type="AlphaFoldDB" id="A0A3D4S472"/>
<keyword evidence="5 14" id="KW-0436">Ligase</keyword>
<evidence type="ECO:0000256" key="1">
    <source>
        <dbReference type="ARBA" id="ARBA00003761"/>
    </source>
</evidence>
<dbReference type="PROSITE" id="PS00866">
    <property type="entry name" value="CPSASE_1"/>
    <property type="match status" value="1"/>
</dbReference>
<evidence type="ECO:0000256" key="9">
    <source>
        <dbReference type="ARBA" id="ARBA00022842"/>
    </source>
</evidence>
<gene>
    <name evidence="17" type="primary">accC</name>
    <name evidence="17" type="ORF">DIW15_02665</name>
</gene>
<dbReference type="InterPro" id="IPR051602">
    <property type="entry name" value="ACC_Biotin_Carboxylase"/>
</dbReference>
<dbReference type="PANTHER" id="PTHR48095:SF2">
    <property type="entry name" value="BIOTIN CARBOXYLASE, CHLOROPLASTIC"/>
    <property type="match status" value="1"/>
</dbReference>
<keyword evidence="8 13" id="KW-0067">ATP-binding</keyword>
<dbReference type="Gene3D" id="3.30.470.20">
    <property type="entry name" value="ATP-grasp fold, B domain"/>
    <property type="match status" value="1"/>
</dbReference>
<feature type="domain" description="Biotin carboxylation" evidence="16">
    <location>
        <begin position="1"/>
        <end position="447"/>
    </location>
</feature>
<feature type="domain" description="ATP-grasp" evidence="15">
    <location>
        <begin position="120"/>
        <end position="317"/>
    </location>
</feature>
<evidence type="ECO:0000256" key="6">
    <source>
        <dbReference type="ARBA" id="ARBA00022723"/>
    </source>
</evidence>
<evidence type="ECO:0000313" key="17">
    <source>
        <dbReference type="EMBL" id="HCS93597.1"/>
    </source>
</evidence>
<dbReference type="Proteomes" id="UP000262195">
    <property type="component" value="Unassembled WGS sequence"/>
</dbReference>
<comment type="caution">
    <text evidence="17">The sequence shown here is derived from an EMBL/GenBank/DDBJ whole genome shotgun (WGS) entry which is preliminary data.</text>
</comment>
<dbReference type="FunFam" id="3.30.1490.20:FF:000003">
    <property type="entry name" value="acetyl-CoA carboxylase isoform X1"/>
    <property type="match status" value="1"/>
</dbReference>
<dbReference type="Pfam" id="PF02786">
    <property type="entry name" value="CPSase_L_D2"/>
    <property type="match status" value="1"/>
</dbReference>
<dbReference type="InterPro" id="IPR005479">
    <property type="entry name" value="CPAse_ATP-bd"/>
</dbReference>
<keyword evidence="11 14" id="KW-0092">Biotin</keyword>
<dbReference type="PROSITE" id="PS50979">
    <property type="entry name" value="BC"/>
    <property type="match status" value="1"/>
</dbReference>
<dbReference type="NCBIfam" id="NF006367">
    <property type="entry name" value="PRK08591.1"/>
    <property type="match status" value="1"/>
</dbReference>
<dbReference type="InterPro" id="IPR011761">
    <property type="entry name" value="ATP-grasp"/>
</dbReference>
<dbReference type="InterPro" id="IPR004549">
    <property type="entry name" value="Acetyl_CoA_COase_biotin_COase"/>
</dbReference>
<keyword evidence="14" id="KW-0443">Lipid metabolism</keyword>
<evidence type="ECO:0000256" key="12">
    <source>
        <dbReference type="ARBA" id="ARBA00048600"/>
    </source>
</evidence>
<keyword evidence="14" id="KW-0276">Fatty acid metabolism</keyword>
<dbReference type="UniPathway" id="UPA00655">
    <property type="reaction ID" value="UER00711"/>
</dbReference>
<dbReference type="EC" id="6.3.4.14" evidence="4 14"/>
<dbReference type="PROSITE" id="PS00867">
    <property type="entry name" value="CPSASE_2"/>
    <property type="match status" value="1"/>
</dbReference>
<evidence type="ECO:0000256" key="3">
    <source>
        <dbReference type="ARBA" id="ARBA00011750"/>
    </source>
</evidence>
<keyword evidence="10" id="KW-0464">Manganese</keyword>
<evidence type="ECO:0000256" key="14">
    <source>
        <dbReference type="RuleBase" id="RU365063"/>
    </source>
</evidence>
<accession>A0A3D4S472</accession>
<dbReference type="InterPro" id="IPR011764">
    <property type="entry name" value="Biotin_carboxylation_dom"/>
</dbReference>
<keyword evidence="7 13" id="KW-0547">Nucleotide-binding</keyword>
<dbReference type="InterPro" id="IPR005482">
    <property type="entry name" value="Biotin_COase_C"/>
</dbReference>
<dbReference type="GO" id="GO:0005524">
    <property type="term" value="F:ATP binding"/>
    <property type="evidence" value="ECO:0007669"/>
    <property type="project" value="UniProtKB-UniRule"/>
</dbReference>
<dbReference type="PROSITE" id="PS50975">
    <property type="entry name" value="ATP_GRASP"/>
    <property type="match status" value="1"/>
</dbReference>
<dbReference type="Pfam" id="PF00289">
    <property type="entry name" value="Biotin_carb_N"/>
    <property type="match status" value="1"/>
</dbReference>
<evidence type="ECO:0000259" key="16">
    <source>
        <dbReference type="PROSITE" id="PS50979"/>
    </source>
</evidence>
<dbReference type="InterPro" id="IPR016185">
    <property type="entry name" value="PreATP-grasp_dom_sf"/>
</dbReference>
<dbReference type="GO" id="GO:2001295">
    <property type="term" value="P:malonyl-CoA biosynthetic process"/>
    <property type="evidence" value="ECO:0007669"/>
    <property type="project" value="UniProtKB-UniPathway"/>
</dbReference>
<evidence type="ECO:0000259" key="15">
    <source>
        <dbReference type="PROSITE" id="PS50975"/>
    </source>
</evidence>
<evidence type="ECO:0000256" key="7">
    <source>
        <dbReference type="ARBA" id="ARBA00022741"/>
    </source>
</evidence>
<keyword evidence="14" id="KW-0275">Fatty acid biosynthesis</keyword>
<dbReference type="SMART" id="SM00878">
    <property type="entry name" value="Biotin_carb_C"/>
    <property type="match status" value="1"/>
</dbReference>
<dbReference type="SUPFAM" id="SSF51246">
    <property type="entry name" value="Rudiment single hybrid motif"/>
    <property type="match status" value="1"/>
</dbReference>
<keyword evidence="14" id="KW-0444">Lipid biosynthesis</keyword>
<evidence type="ECO:0000256" key="13">
    <source>
        <dbReference type="PROSITE-ProRule" id="PRU00409"/>
    </source>
</evidence>
<dbReference type="InterPro" id="IPR005481">
    <property type="entry name" value="BC-like_N"/>
</dbReference>
<comment type="pathway">
    <text evidence="2 14">Lipid metabolism; malonyl-CoA biosynthesis; malonyl-CoA from acetyl-CoA: step 1/1.</text>
</comment>
<evidence type="ECO:0000256" key="8">
    <source>
        <dbReference type="ARBA" id="ARBA00022840"/>
    </source>
</evidence>
<sequence length="459" mass="50311">MFKKVLVANRGEIAVRIIRALREMGIKSVAVYSTADRLALHTVLADEAVCIGPPRVADSYNHKIQLLSAALTTGAEAIHPGFGFLSENSQFAKMCEECDITFIGPSSEAIHRMGNKAVARETMIKAGVPVIPGSEGFIDDCESGLELAKSLGFPVMLKAAAGGGGKGMREIHSEEQFKQLFDQVKLEAGAVFSDDQVYLEKIITHARHIEVQILGDSFGNVIHLGERECSLQRQHQKVLEEAPSSFISSDVREQLGKAAVDAAIATHYVNAGTVEFLVDQNQNFYFMEMNTRLQVEHPVTEMVTGVDIVNEQIRIASGLPLTYSQEDIKITGHAIECRINAEDPTHDFRPASGKITDLILPSGSLGLRVESALFAGSGIPPFYDSMVAKVITYAKTRDIAFRKMNRALMEFMIDGIPTNIDFQLALIADKGVLSGAFDTHYLEEHFLSNFLKAHKQSVE</sequence>
<dbReference type="PANTHER" id="PTHR48095">
    <property type="entry name" value="PYRUVATE CARBOXYLASE SUBUNIT A"/>
    <property type="match status" value="1"/>
</dbReference>
<evidence type="ECO:0000256" key="11">
    <source>
        <dbReference type="ARBA" id="ARBA00023267"/>
    </source>
</evidence>
<dbReference type="InterPro" id="IPR011054">
    <property type="entry name" value="Rudment_hybrid_motif"/>
</dbReference>
<proteinExistence type="predicted"/>
<evidence type="ECO:0000256" key="5">
    <source>
        <dbReference type="ARBA" id="ARBA00022598"/>
    </source>
</evidence>
<comment type="catalytic activity">
    <reaction evidence="12 14">
        <text>N(6)-biotinyl-L-lysyl-[protein] + hydrogencarbonate + ATP = N(6)-carboxybiotinyl-L-lysyl-[protein] + ADP + phosphate + H(+)</text>
        <dbReference type="Rhea" id="RHEA:13501"/>
        <dbReference type="Rhea" id="RHEA-COMP:10505"/>
        <dbReference type="Rhea" id="RHEA-COMP:10506"/>
        <dbReference type="ChEBI" id="CHEBI:15378"/>
        <dbReference type="ChEBI" id="CHEBI:17544"/>
        <dbReference type="ChEBI" id="CHEBI:30616"/>
        <dbReference type="ChEBI" id="CHEBI:43474"/>
        <dbReference type="ChEBI" id="CHEBI:83144"/>
        <dbReference type="ChEBI" id="CHEBI:83145"/>
        <dbReference type="ChEBI" id="CHEBI:456216"/>
        <dbReference type="EC" id="6.3.4.14"/>
    </reaction>
</comment>
<evidence type="ECO:0000256" key="2">
    <source>
        <dbReference type="ARBA" id="ARBA00004956"/>
    </source>
</evidence>
<dbReference type="GO" id="GO:0006633">
    <property type="term" value="P:fatty acid biosynthetic process"/>
    <property type="evidence" value="ECO:0007669"/>
    <property type="project" value="UniProtKB-KW"/>
</dbReference>
<dbReference type="SUPFAM" id="SSF52440">
    <property type="entry name" value="PreATP-grasp domain"/>
    <property type="match status" value="1"/>
</dbReference>